<accession>A0A1J4MBI8</accession>
<evidence type="ECO:0000313" key="2">
    <source>
        <dbReference type="EMBL" id="OII71585.1"/>
    </source>
</evidence>
<feature type="region of interest" description="Disordered" evidence="1">
    <location>
        <begin position="39"/>
        <end position="74"/>
    </location>
</feature>
<protein>
    <submittedName>
        <fullName evidence="2">Uncharacterized protein</fullName>
    </submittedName>
</protein>
<evidence type="ECO:0000313" key="3">
    <source>
        <dbReference type="Proteomes" id="UP000186804"/>
    </source>
</evidence>
<keyword evidence="3" id="KW-1185">Reference proteome</keyword>
<gene>
    <name evidence="2" type="ORF">cand_032980</name>
</gene>
<sequence>MGHNHSRLKIQGTDLVDNLKEDTILDKYQMDSACMHPNNIVSEQKTIPSVDNDINNENENENENEDEDEDEDEDLSLMVEHKQKIEEPILGLNANSGGQVDNYDNVWNEVLETTVDSNSKGVVIIE</sequence>
<comment type="caution">
    <text evidence="2">The sequence shown here is derived from an EMBL/GenBank/DDBJ whole genome shotgun (WGS) entry which is preliminary data.</text>
</comment>
<dbReference type="AlphaFoldDB" id="A0A1J4MBI8"/>
<evidence type="ECO:0000256" key="1">
    <source>
        <dbReference type="SAM" id="MobiDB-lite"/>
    </source>
</evidence>
<dbReference type="RefSeq" id="XP_067066775.1">
    <property type="nucleotide sequence ID" value="XM_067213524.1"/>
</dbReference>
<dbReference type="EMBL" id="LRBS01000121">
    <property type="protein sequence ID" value="OII71585.1"/>
    <property type="molecule type" value="Genomic_DNA"/>
</dbReference>
<dbReference type="OrthoDB" id="10331633at2759"/>
<name>A0A1J4MBI8_9CRYT</name>
<dbReference type="VEuPathDB" id="CryptoDB:cand_032980"/>
<reference evidence="2 3" key="1">
    <citation type="submission" date="2016-10" db="EMBL/GenBank/DDBJ databases">
        <title>Reductive evolution of mitochondrial metabolism and differential evolution of invasion-related proteins in Cryptosporidium.</title>
        <authorList>
            <person name="Liu S."/>
            <person name="Roellig D.M."/>
            <person name="Guo Y."/>
            <person name="Li N."/>
            <person name="Frace M.A."/>
            <person name="Tang K."/>
            <person name="Zhang L."/>
            <person name="Feng Y."/>
            <person name="Xiao L."/>
        </authorList>
    </citation>
    <scope>NUCLEOTIDE SEQUENCE [LARGE SCALE GENOMIC DNA]</scope>
    <source>
        <strain evidence="2">30847</strain>
    </source>
</reference>
<organism evidence="2 3">
    <name type="scientific">Cryptosporidium andersoni</name>
    <dbReference type="NCBI Taxonomy" id="117008"/>
    <lineage>
        <taxon>Eukaryota</taxon>
        <taxon>Sar</taxon>
        <taxon>Alveolata</taxon>
        <taxon>Apicomplexa</taxon>
        <taxon>Conoidasida</taxon>
        <taxon>Coccidia</taxon>
        <taxon>Eucoccidiorida</taxon>
        <taxon>Eimeriorina</taxon>
        <taxon>Cryptosporidiidae</taxon>
        <taxon>Cryptosporidium</taxon>
    </lineage>
</organism>
<proteinExistence type="predicted"/>
<dbReference type="Proteomes" id="UP000186804">
    <property type="component" value="Unassembled WGS sequence"/>
</dbReference>
<feature type="compositionally biased region" description="Acidic residues" evidence="1">
    <location>
        <begin position="54"/>
        <end position="74"/>
    </location>
</feature>
<feature type="compositionally biased region" description="Polar residues" evidence="1">
    <location>
        <begin position="39"/>
        <end position="49"/>
    </location>
</feature>
<dbReference type="GeneID" id="92367482"/>